<feature type="domain" description="NOT2/NOT3/NOT5 C-terminal" evidence="2">
    <location>
        <begin position="240"/>
        <end position="296"/>
    </location>
</feature>
<evidence type="ECO:0000259" key="2">
    <source>
        <dbReference type="Pfam" id="PF04153"/>
    </source>
</evidence>
<dbReference type="Pfam" id="PF04153">
    <property type="entry name" value="NOT2_3_5_C"/>
    <property type="match status" value="1"/>
</dbReference>
<dbReference type="InterPro" id="IPR038635">
    <property type="entry name" value="CCR4-NOT_su2/3/5_C_sf"/>
</dbReference>
<dbReference type="OrthoDB" id="25391at2759"/>
<dbReference type="EMBL" id="LXWW01000566">
    <property type="protein sequence ID" value="OAO12047.1"/>
    <property type="molecule type" value="Genomic_DNA"/>
</dbReference>
<evidence type="ECO:0000256" key="1">
    <source>
        <dbReference type="SAM" id="MobiDB-lite"/>
    </source>
</evidence>
<dbReference type="Proteomes" id="UP000078348">
    <property type="component" value="Unassembled WGS sequence"/>
</dbReference>
<evidence type="ECO:0000313" key="4">
    <source>
        <dbReference type="Proteomes" id="UP000078348"/>
    </source>
</evidence>
<accession>A0A196S7J6</accession>
<reference evidence="3 4" key="1">
    <citation type="submission" date="2016-05" db="EMBL/GenBank/DDBJ databases">
        <title>Nuclear genome of Blastocystis sp. subtype 1 NandII.</title>
        <authorList>
            <person name="Gentekaki E."/>
            <person name="Curtis B."/>
            <person name="Stairs C."/>
            <person name="Eme L."/>
            <person name="Herman E."/>
            <person name="Klimes V."/>
            <person name="Arias M.C."/>
            <person name="Elias M."/>
            <person name="Hilliou F."/>
            <person name="Klute M."/>
            <person name="Malik S.-B."/>
            <person name="Pightling A."/>
            <person name="Rachubinski R."/>
            <person name="Salas D."/>
            <person name="Schlacht A."/>
            <person name="Suga H."/>
            <person name="Archibald J."/>
            <person name="Ball S.G."/>
            <person name="Clark G."/>
            <person name="Dacks J."/>
            <person name="Van Der Giezen M."/>
            <person name="Tsaousis A."/>
            <person name="Roger A."/>
        </authorList>
    </citation>
    <scope>NUCLEOTIDE SEQUENCE [LARGE SCALE GENOMIC DNA]</scope>
    <source>
        <strain evidence="4">ATCC 50177 / NandII</strain>
    </source>
</reference>
<dbReference type="InterPro" id="IPR007282">
    <property type="entry name" value="NOT2/3/5_C"/>
</dbReference>
<keyword evidence="4" id="KW-1185">Reference proteome</keyword>
<protein>
    <submittedName>
        <fullName evidence="3">CCR4-NOT transcription complex protein</fullName>
    </submittedName>
</protein>
<dbReference type="Gene3D" id="2.30.30.1020">
    <property type="entry name" value="CCR4-NOT complex subunit 2/3/5, C-terminal domain"/>
    <property type="match status" value="1"/>
</dbReference>
<feature type="region of interest" description="Disordered" evidence="1">
    <location>
        <begin position="128"/>
        <end position="195"/>
    </location>
</feature>
<comment type="caution">
    <text evidence="3">The sequence shown here is derived from an EMBL/GenBank/DDBJ whole genome shotgun (WGS) entry which is preliminary data.</text>
</comment>
<evidence type="ECO:0000313" key="3">
    <source>
        <dbReference type="EMBL" id="OAO12047.1"/>
    </source>
</evidence>
<proteinExistence type="predicted"/>
<feature type="compositionally biased region" description="Polar residues" evidence="1">
    <location>
        <begin position="154"/>
        <end position="163"/>
    </location>
</feature>
<dbReference type="GO" id="GO:0006355">
    <property type="term" value="P:regulation of DNA-templated transcription"/>
    <property type="evidence" value="ECO:0007669"/>
    <property type="project" value="InterPro"/>
</dbReference>
<name>A0A196S7J6_BLAHN</name>
<gene>
    <name evidence="3" type="ORF">AV274_6261</name>
</gene>
<organism evidence="3 4">
    <name type="scientific">Blastocystis sp. subtype 1 (strain ATCC 50177 / NandII)</name>
    <dbReference type="NCBI Taxonomy" id="478820"/>
    <lineage>
        <taxon>Eukaryota</taxon>
        <taxon>Sar</taxon>
        <taxon>Stramenopiles</taxon>
        <taxon>Bigyra</taxon>
        <taxon>Opalozoa</taxon>
        <taxon>Opalinata</taxon>
        <taxon>Blastocystidae</taxon>
        <taxon>Blastocystis</taxon>
    </lineage>
</organism>
<dbReference type="AlphaFoldDB" id="A0A196S7J6"/>
<sequence length="343" mass="38524">MSDYRYEQMGPGMGYPVYDTMPNTSLNRQPMDQYNNMYYVQGMNQQRVMSANYIPTDSYLRGRQVDKNGYMMDTAPGFGKRHMDSAPIRSNVDYSKHIVSPMMMSMNKSNEIPNANVNFPYRPVMPTRAPGMSGPEPMDSLPVSTPPLPPSDLQSPTWNSPWTPNHMAPTTPQPLRPSLSQRVVPESPKPTPLLSVSFSDEELGLKDGTYPYRLPPVFANTLLTASSLNETLPSTLLLIRPPFTPSQLKSFETPVLLFLFYAKPGDCLQVLAAQTLINRGLVFHKPSRTWYRRESSGGNYGTIACREKFQVSSWAFVPCSENVKMMEVLSPGEVNDCLKQLSQ</sequence>